<organism evidence="2 3">
    <name type="scientific">Micromonospora echinofusca</name>
    <dbReference type="NCBI Taxonomy" id="47858"/>
    <lineage>
        <taxon>Bacteria</taxon>
        <taxon>Bacillati</taxon>
        <taxon>Actinomycetota</taxon>
        <taxon>Actinomycetes</taxon>
        <taxon>Micromonosporales</taxon>
        <taxon>Micromonosporaceae</taxon>
        <taxon>Micromonospora</taxon>
    </lineage>
</organism>
<dbReference type="Proteomes" id="UP000823521">
    <property type="component" value="Unassembled WGS sequence"/>
</dbReference>
<comment type="caution">
    <text evidence="2">The sequence shown here is derived from an EMBL/GenBank/DDBJ whole genome shotgun (WGS) entry which is preliminary data.</text>
</comment>
<keyword evidence="3" id="KW-1185">Reference proteome</keyword>
<dbReference type="EMBL" id="WVUH01000206">
    <property type="protein sequence ID" value="MBO4208544.1"/>
    <property type="molecule type" value="Genomic_DNA"/>
</dbReference>
<evidence type="ECO:0000313" key="2">
    <source>
        <dbReference type="EMBL" id="MBO4208544.1"/>
    </source>
</evidence>
<feature type="region of interest" description="Disordered" evidence="1">
    <location>
        <begin position="15"/>
        <end position="34"/>
    </location>
</feature>
<sequence>MDSGPLRRIVAANYPLPGLRPGRSGPDAPGPDDPLAVVAVGPAGALRRELLAGLLDTVPELLTVPAGSYLVLHHDRTPTRMAYVPGLRQPHRFTADPFGVGPVPTRPPRRVELASADPLLRHFSLVDAPDTDQLGPAAVRVLLDVVDRAGALLWVTAADQTFTAAELHLLAEVAARQVAVFFVLTPAAPGRFPDPGDEPAESYLDPVAITLHAHRVALLSAVPALAGAAWLAPDATDLGPLRRALVDWAVQEGLRRASSQPPPGIGGNRRVPVRPGVERDDWADRLEREVRAHVQRIRQDLALELANIHLRAVQEIVFGVGCVGLPHLLDRELHALSLQATAACDRAVDRILDDAFVRVLGRPADDDVRRRVVTAVQFGFTDPPTEHGRNRVLLVTSTAGVAALTGPGATDALAAFAGPGRTALLPPVGLALSGSCYQYWRTPANDDTGQARSWVQRALREIELELQRQVSGRFEAFRLSLTTVLNDAVEHGILLA</sequence>
<reference evidence="2 3" key="1">
    <citation type="submission" date="2019-12" db="EMBL/GenBank/DDBJ databases">
        <title>Whole genome sequencing of endophytic Actinobacterium Micromonospora sp. MPMI6T.</title>
        <authorList>
            <person name="Evv R."/>
            <person name="Podile A.R."/>
        </authorList>
    </citation>
    <scope>NUCLEOTIDE SEQUENCE [LARGE SCALE GENOMIC DNA]</scope>
    <source>
        <strain evidence="2 3">MPMI6</strain>
    </source>
</reference>
<protein>
    <recommendedName>
        <fullName evidence="4">Dynamin family protein</fullName>
    </recommendedName>
</protein>
<evidence type="ECO:0000313" key="3">
    <source>
        <dbReference type="Proteomes" id="UP000823521"/>
    </source>
</evidence>
<dbReference type="RefSeq" id="WP_208815533.1">
    <property type="nucleotide sequence ID" value="NZ_WVUH01000206.1"/>
</dbReference>
<accession>A0ABS3VVH6</accession>
<name>A0ABS3VVH6_MICEH</name>
<gene>
    <name evidence="2" type="ORF">GSF22_21390</name>
</gene>
<proteinExistence type="predicted"/>
<evidence type="ECO:0008006" key="4">
    <source>
        <dbReference type="Google" id="ProtNLM"/>
    </source>
</evidence>
<evidence type="ECO:0000256" key="1">
    <source>
        <dbReference type="SAM" id="MobiDB-lite"/>
    </source>
</evidence>